<reference evidence="2 3" key="1">
    <citation type="journal article" date="2024" name="Plant Biotechnol. J.">
        <title>Dendrobium thyrsiflorum genome and its molecular insights into genes involved in important horticultural traits.</title>
        <authorList>
            <person name="Chen B."/>
            <person name="Wang J.Y."/>
            <person name="Zheng P.J."/>
            <person name="Li K.L."/>
            <person name="Liang Y.M."/>
            <person name="Chen X.F."/>
            <person name="Zhang C."/>
            <person name="Zhao X."/>
            <person name="He X."/>
            <person name="Zhang G.Q."/>
            <person name="Liu Z.J."/>
            <person name="Xu Q."/>
        </authorList>
    </citation>
    <scope>NUCLEOTIDE SEQUENCE [LARGE SCALE GENOMIC DNA]</scope>
    <source>
        <strain evidence="2">GZMU011</strain>
    </source>
</reference>
<dbReference type="AlphaFoldDB" id="A0ABD0U519"/>
<sequence length="147" mass="15705">MVVKVGVHDGDGRELFLVGECSGDGRRRSNRDATTIVIFITSSNDSNMSILGWWIVQTAVLPMLTIFLTARMTVAAALASRPDVGSSINIIDGFATSSTAIVSRFLCSVDKPLMFGIPTNSSRIFSSSTVSRTNSTKSCGAKNSEFC</sequence>
<evidence type="ECO:0000313" key="2">
    <source>
        <dbReference type="EMBL" id="KAL0907284.1"/>
    </source>
</evidence>
<keyword evidence="1" id="KW-0472">Membrane</keyword>
<keyword evidence="1" id="KW-1133">Transmembrane helix</keyword>
<name>A0ABD0U519_DENTH</name>
<proteinExistence type="predicted"/>
<evidence type="ECO:0000313" key="3">
    <source>
        <dbReference type="Proteomes" id="UP001552299"/>
    </source>
</evidence>
<evidence type="ECO:0000256" key="1">
    <source>
        <dbReference type="SAM" id="Phobius"/>
    </source>
</evidence>
<comment type="caution">
    <text evidence="2">The sequence shown here is derived from an EMBL/GenBank/DDBJ whole genome shotgun (WGS) entry which is preliminary data.</text>
</comment>
<organism evidence="2 3">
    <name type="scientific">Dendrobium thyrsiflorum</name>
    <name type="common">Pinecone-like raceme dendrobium</name>
    <name type="synonym">Orchid</name>
    <dbReference type="NCBI Taxonomy" id="117978"/>
    <lineage>
        <taxon>Eukaryota</taxon>
        <taxon>Viridiplantae</taxon>
        <taxon>Streptophyta</taxon>
        <taxon>Embryophyta</taxon>
        <taxon>Tracheophyta</taxon>
        <taxon>Spermatophyta</taxon>
        <taxon>Magnoliopsida</taxon>
        <taxon>Liliopsida</taxon>
        <taxon>Asparagales</taxon>
        <taxon>Orchidaceae</taxon>
        <taxon>Epidendroideae</taxon>
        <taxon>Malaxideae</taxon>
        <taxon>Dendrobiinae</taxon>
        <taxon>Dendrobium</taxon>
    </lineage>
</organism>
<protein>
    <submittedName>
        <fullName evidence="2">Uncharacterized protein</fullName>
    </submittedName>
</protein>
<feature type="transmembrane region" description="Helical" evidence="1">
    <location>
        <begin position="51"/>
        <end position="70"/>
    </location>
</feature>
<keyword evidence="3" id="KW-1185">Reference proteome</keyword>
<keyword evidence="1" id="KW-0812">Transmembrane</keyword>
<dbReference type="EMBL" id="JANQDX010000017">
    <property type="protein sequence ID" value="KAL0907284.1"/>
    <property type="molecule type" value="Genomic_DNA"/>
</dbReference>
<dbReference type="Proteomes" id="UP001552299">
    <property type="component" value="Unassembled WGS sequence"/>
</dbReference>
<gene>
    <name evidence="2" type="ORF">M5K25_021684</name>
</gene>
<accession>A0ABD0U519</accession>